<evidence type="ECO:0000256" key="1">
    <source>
        <dbReference type="ARBA" id="ARBA00022723"/>
    </source>
</evidence>
<comment type="caution">
    <text evidence="4">The sequence shown here is derived from an EMBL/GenBank/DDBJ whole genome shotgun (WGS) entry which is preliminary data.</text>
</comment>
<keyword evidence="2" id="KW-0863">Zinc-finger</keyword>
<keyword evidence="3" id="KW-0862">Zinc</keyword>
<reference evidence="4 5" key="1">
    <citation type="journal article" date="2020" name="bioRxiv">
        <title>Metabolic contributions of an alphaproteobacterial endosymbiont in the apicomplexan Cardiosporidium cionae.</title>
        <authorList>
            <person name="Hunter E.S."/>
            <person name="Paight C.J."/>
            <person name="Lane C.E."/>
        </authorList>
    </citation>
    <scope>NUCLEOTIDE SEQUENCE [LARGE SCALE GENOMIC DNA]</scope>
    <source>
        <strain evidence="4">ESH_2018</strain>
    </source>
</reference>
<accession>A0ABQ7JGP3</accession>
<dbReference type="EMBL" id="JADAQX010000003">
    <property type="protein sequence ID" value="KAF8823079.1"/>
    <property type="molecule type" value="Genomic_DNA"/>
</dbReference>
<evidence type="ECO:0000313" key="4">
    <source>
        <dbReference type="EMBL" id="KAF8823079.1"/>
    </source>
</evidence>
<dbReference type="PANTHER" id="PTHR14493">
    <property type="entry name" value="UNKEMPT FAMILY MEMBER"/>
    <property type="match status" value="1"/>
</dbReference>
<sequence length="633" mass="70378">MCAITEPRCEYPDCLAFQGLKISTMSSALPITRSFNADRENPFDLQKFDRRDPSIHFYLPVDCPAAKKCPTGVCLLAHSKLEKIFHPIVYKTQACQKCKDGICEYLQKCAFYHDVVDKEKATMAWQEWEILWEGWRLHIESLLSKQNKSHKEIRHKVESIMKIRKSRTSSAVSSPTMMPHTLISSPLSSPLSSASTSNPFSNRLFPPHASNADFLMRYSPDSSDITPGAWPSQLTELLGISDSYPTKSLTENGRGVISALASSTSTNATLSYNNGLWQGGAQDHYRSPATMKSTQASSPEFHQVGMENVSTGIAPGSQLPEHSYEASSFWDSSRDTKAEVQALEVAEFCFDDDRLLASQNGVLNSPHAETPSQMDKASVRLQCSPAQIVLDRFFPDAQSLSPTNLSAHAPPRDNPFNPLGEYPFSPSLNGVGNIKNQGEGVPTASPLSIPKELINNVHLRDAPLPLFPAAMVNPMASPFGDACTRGWEEGSSGEPAACVEKCIHKQQLEQLTKKYRFLLSHLRLLEMYVKERVSSINAVQQPSNVETRQEASYISAYVPTVENESTLSSQYPLSERRNLRNELQSQREMELPSDSLEKKAFDGEYMPTGNVSLLPYSHDCSPFDTFSFFEYSS</sequence>
<proteinExistence type="predicted"/>
<dbReference type="Proteomes" id="UP000823046">
    <property type="component" value="Unassembled WGS sequence"/>
</dbReference>
<keyword evidence="1" id="KW-0479">Metal-binding</keyword>
<evidence type="ECO:0000256" key="3">
    <source>
        <dbReference type="ARBA" id="ARBA00022833"/>
    </source>
</evidence>
<gene>
    <name evidence="4" type="ORF">IE077_000678</name>
</gene>
<evidence type="ECO:0008006" key="6">
    <source>
        <dbReference type="Google" id="ProtNLM"/>
    </source>
</evidence>
<evidence type="ECO:0000313" key="5">
    <source>
        <dbReference type="Proteomes" id="UP000823046"/>
    </source>
</evidence>
<name>A0ABQ7JGP3_9APIC</name>
<protein>
    <recommendedName>
        <fullName evidence="6">C3H1-type domain-containing protein</fullName>
    </recommendedName>
</protein>
<organism evidence="4 5">
    <name type="scientific">Cardiosporidium cionae</name>
    <dbReference type="NCBI Taxonomy" id="476202"/>
    <lineage>
        <taxon>Eukaryota</taxon>
        <taxon>Sar</taxon>
        <taxon>Alveolata</taxon>
        <taxon>Apicomplexa</taxon>
        <taxon>Aconoidasida</taxon>
        <taxon>Nephromycida</taxon>
        <taxon>Cardiosporidium</taxon>
    </lineage>
</organism>
<keyword evidence="5" id="KW-1185">Reference proteome</keyword>
<dbReference type="PANTHER" id="PTHR14493:SF50">
    <property type="entry name" value="RING FINGER PROTEIN UNKEMPT"/>
    <property type="match status" value="1"/>
</dbReference>
<evidence type="ECO:0000256" key="2">
    <source>
        <dbReference type="ARBA" id="ARBA00022771"/>
    </source>
</evidence>
<dbReference type="InterPro" id="IPR045234">
    <property type="entry name" value="Unkempt-like"/>
</dbReference>